<accession>A0ABV2T1V3</accession>
<evidence type="ECO:0000313" key="2">
    <source>
        <dbReference type="EMBL" id="MET6997008.1"/>
    </source>
</evidence>
<dbReference type="PANTHER" id="PTHR40446:SF2">
    <property type="entry name" value="N-ACETYLGLUCOSAMINE-1-PHOSPHODIESTER ALPHA-N-ACETYLGLUCOSAMINIDASE"/>
    <property type="match status" value="1"/>
</dbReference>
<name>A0ABV2T1V3_9BACT</name>
<organism evidence="2 3">
    <name type="scientific">Chitinophaga defluvii</name>
    <dbReference type="NCBI Taxonomy" id="3163343"/>
    <lineage>
        <taxon>Bacteria</taxon>
        <taxon>Pseudomonadati</taxon>
        <taxon>Bacteroidota</taxon>
        <taxon>Chitinophagia</taxon>
        <taxon>Chitinophagales</taxon>
        <taxon>Chitinophagaceae</taxon>
        <taxon>Chitinophaga</taxon>
    </lineage>
</organism>
<evidence type="ECO:0000313" key="3">
    <source>
        <dbReference type="Proteomes" id="UP001549749"/>
    </source>
</evidence>
<dbReference type="InterPro" id="IPR018711">
    <property type="entry name" value="NAGPA"/>
</dbReference>
<keyword evidence="3" id="KW-1185">Reference proteome</keyword>
<dbReference type="PANTHER" id="PTHR40446">
    <property type="entry name" value="N-ACETYLGLUCOSAMINE-1-PHOSPHODIESTER ALPHA-N-ACETYLGLUCOSAMINIDASE"/>
    <property type="match status" value="1"/>
</dbReference>
<feature type="domain" description="Phosphodiester glycosidase" evidence="1">
    <location>
        <begin position="101"/>
        <end position="309"/>
    </location>
</feature>
<dbReference type="PROSITE" id="PS51257">
    <property type="entry name" value="PROKAR_LIPOPROTEIN"/>
    <property type="match status" value="1"/>
</dbReference>
<dbReference type="GO" id="GO:0016798">
    <property type="term" value="F:hydrolase activity, acting on glycosyl bonds"/>
    <property type="evidence" value="ECO:0007669"/>
    <property type="project" value="UniProtKB-KW"/>
</dbReference>
<sequence>MMKKYWLLPVMAGMLLSCHNTRHLRSGTTAVKVLKDPTGWVTDTLSPGLIHYHFAGYYTPSAASQNVNVIEVDLNNPRYQLKIAEVRPSDSLSAVAARIPGALAAINGSYFEIVDGLYSGFFKSDDTIRTQVTIPKDHRLFWKHDAAFYYDTAQQTAGILYGNNESYNQLRYANVVSASPMLIYQYKPVGETFAKPRHTPLDSLDYEDPDRHQGVRHPRTAIALTSHKQVLLITVDGRDKQAAGMSARELTQFIQHYFRPEHALNLDGGGSTTLWIKNANTPTGVVNYPTDNKRFDHFGQRKIRNYITVVEK</sequence>
<dbReference type="EMBL" id="JBEXAC010000001">
    <property type="protein sequence ID" value="MET6997008.1"/>
    <property type="molecule type" value="Genomic_DNA"/>
</dbReference>
<keyword evidence="2" id="KW-0326">Glycosidase</keyword>
<proteinExistence type="predicted"/>
<dbReference type="Proteomes" id="UP001549749">
    <property type="component" value="Unassembled WGS sequence"/>
</dbReference>
<protein>
    <submittedName>
        <fullName evidence="2">Phosphodiester glycosidase family protein</fullName>
    </submittedName>
</protein>
<reference evidence="2 3" key="1">
    <citation type="submission" date="2024-06" db="EMBL/GenBank/DDBJ databases">
        <title>Chitinophaga defluvii sp. nov., isolated from municipal sewage.</title>
        <authorList>
            <person name="Zhang L."/>
        </authorList>
    </citation>
    <scope>NUCLEOTIDE SEQUENCE [LARGE SCALE GENOMIC DNA]</scope>
    <source>
        <strain evidence="2 3">H8</strain>
    </source>
</reference>
<dbReference type="RefSeq" id="WP_354659649.1">
    <property type="nucleotide sequence ID" value="NZ_JBEXAC010000001.1"/>
</dbReference>
<dbReference type="Pfam" id="PF09992">
    <property type="entry name" value="NAGPA"/>
    <property type="match status" value="1"/>
</dbReference>
<keyword evidence="2" id="KW-0378">Hydrolase</keyword>
<gene>
    <name evidence="2" type="ORF">ABR189_06495</name>
</gene>
<evidence type="ECO:0000259" key="1">
    <source>
        <dbReference type="Pfam" id="PF09992"/>
    </source>
</evidence>
<comment type="caution">
    <text evidence="2">The sequence shown here is derived from an EMBL/GenBank/DDBJ whole genome shotgun (WGS) entry which is preliminary data.</text>
</comment>